<dbReference type="KEGG" id="tva:4767790"/>
<dbReference type="GO" id="GO:0005794">
    <property type="term" value="C:Golgi apparatus"/>
    <property type="evidence" value="ECO:0000318"/>
    <property type="project" value="GO_Central"/>
</dbReference>
<reference evidence="2" key="1">
    <citation type="submission" date="2006-10" db="EMBL/GenBank/DDBJ databases">
        <authorList>
            <person name="Amadeo P."/>
            <person name="Zhao Q."/>
            <person name="Wortman J."/>
            <person name="Fraser-Liggett C."/>
            <person name="Carlton J."/>
        </authorList>
    </citation>
    <scope>NUCLEOTIDE SEQUENCE</scope>
    <source>
        <strain evidence="2">G3</strain>
    </source>
</reference>
<name>A2EBZ1_TRIV3</name>
<keyword evidence="1" id="KW-0472">Membrane</keyword>
<proteinExistence type="predicted"/>
<dbReference type="PANTHER" id="PTHR21229:SF78">
    <property type="entry name" value="INTIMAL THICKNESS RELATED RECEPTOR IRP DOMAIN-CONTAINING PROTEIN"/>
    <property type="match status" value="1"/>
</dbReference>
<dbReference type="GO" id="GO:0016020">
    <property type="term" value="C:membrane"/>
    <property type="evidence" value="ECO:0000318"/>
    <property type="project" value="GO_Central"/>
</dbReference>
<evidence type="ECO:0000313" key="3">
    <source>
        <dbReference type="Proteomes" id="UP000001542"/>
    </source>
</evidence>
<dbReference type="Proteomes" id="UP000001542">
    <property type="component" value="Unassembled WGS sequence"/>
</dbReference>
<feature type="transmembrane region" description="Helical" evidence="1">
    <location>
        <begin position="148"/>
        <end position="170"/>
    </location>
</feature>
<keyword evidence="1" id="KW-1133">Transmembrane helix</keyword>
<organism evidence="2 3">
    <name type="scientific">Trichomonas vaginalis (strain ATCC PRA-98 / G3)</name>
    <dbReference type="NCBI Taxonomy" id="412133"/>
    <lineage>
        <taxon>Eukaryota</taxon>
        <taxon>Metamonada</taxon>
        <taxon>Parabasalia</taxon>
        <taxon>Trichomonadida</taxon>
        <taxon>Trichomonadidae</taxon>
        <taxon>Trichomonas</taxon>
    </lineage>
</organism>
<dbReference type="PANTHER" id="PTHR21229">
    <property type="entry name" value="LUNG SEVEN TRANSMEMBRANE RECEPTOR"/>
    <property type="match status" value="1"/>
</dbReference>
<protein>
    <recommendedName>
        <fullName evidence="4">Intimal thickness related receptor IRP domain-containing protein</fullName>
    </recommendedName>
</protein>
<feature type="transmembrane region" description="Helical" evidence="1">
    <location>
        <begin position="242"/>
        <end position="264"/>
    </location>
</feature>
<keyword evidence="1" id="KW-0812">Transmembrane</keyword>
<reference evidence="2" key="2">
    <citation type="journal article" date="2007" name="Science">
        <title>Draft genome sequence of the sexually transmitted pathogen Trichomonas vaginalis.</title>
        <authorList>
            <person name="Carlton J.M."/>
            <person name="Hirt R.P."/>
            <person name="Silva J.C."/>
            <person name="Delcher A.L."/>
            <person name="Schatz M."/>
            <person name="Zhao Q."/>
            <person name="Wortman J.R."/>
            <person name="Bidwell S.L."/>
            <person name="Alsmark U.C.M."/>
            <person name="Besteiro S."/>
            <person name="Sicheritz-Ponten T."/>
            <person name="Noel C.J."/>
            <person name="Dacks J.B."/>
            <person name="Foster P.G."/>
            <person name="Simillion C."/>
            <person name="Van de Peer Y."/>
            <person name="Miranda-Saavedra D."/>
            <person name="Barton G.J."/>
            <person name="Westrop G.D."/>
            <person name="Mueller S."/>
            <person name="Dessi D."/>
            <person name="Fiori P.L."/>
            <person name="Ren Q."/>
            <person name="Paulsen I."/>
            <person name="Zhang H."/>
            <person name="Bastida-Corcuera F.D."/>
            <person name="Simoes-Barbosa A."/>
            <person name="Brown M.T."/>
            <person name="Hayes R.D."/>
            <person name="Mukherjee M."/>
            <person name="Okumura C.Y."/>
            <person name="Schneider R."/>
            <person name="Smith A.J."/>
            <person name="Vanacova S."/>
            <person name="Villalvazo M."/>
            <person name="Haas B.J."/>
            <person name="Pertea M."/>
            <person name="Feldblyum T.V."/>
            <person name="Utterback T.R."/>
            <person name="Shu C.L."/>
            <person name="Osoegawa K."/>
            <person name="de Jong P.J."/>
            <person name="Hrdy I."/>
            <person name="Horvathova L."/>
            <person name="Zubacova Z."/>
            <person name="Dolezal P."/>
            <person name="Malik S.B."/>
            <person name="Logsdon J.M. Jr."/>
            <person name="Henze K."/>
            <person name="Gupta A."/>
            <person name="Wang C.C."/>
            <person name="Dunne R.L."/>
            <person name="Upcroft J.A."/>
            <person name="Upcroft P."/>
            <person name="White O."/>
            <person name="Salzberg S.L."/>
            <person name="Tang P."/>
            <person name="Chiu C.-H."/>
            <person name="Lee Y.-S."/>
            <person name="Embley T.M."/>
            <person name="Coombs G.H."/>
            <person name="Mottram J.C."/>
            <person name="Tachezy J."/>
            <person name="Fraser-Liggett C.M."/>
            <person name="Johnson P.J."/>
        </authorList>
    </citation>
    <scope>NUCLEOTIDE SEQUENCE [LARGE SCALE GENOMIC DNA]</scope>
    <source>
        <strain evidence="2">G3</strain>
    </source>
</reference>
<dbReference type="EMBL" id="DS113349">
    <property type="protein sequence ID" value="EAY09859.1"/>
    <property type="molecule type" value="Genomic_DNA"/>
</dbReference>
<dbReference type="RefSeq" id="XP_001322082.1">
    <property type="nucleotide sequence ID" value="XM_001322047.1"/>
</dbReference>
<feature type="transmembrane region" description="Helical" evidence="1">
    <location>
        <begin position="116"/>
        <end position="136"/>
    </location>
</feature>
<dbReference type="AlphaFoldDB" id="A2EBZ1"/>
<keyword evidence="3" id="KW-1185">Reference proteome</keyword>
<dbReference type="InParanoid" id="A2EBZ1"/>
<dbReference type="InterPro" id="IPR009637">
    <property type="entry name" value="GPR107/GPR108-like"/>
</dbReference>
<sequence>MISPIGILPTFGFQSGGTFAVKIKALENTTRTYQFAFLTSKELRDVPQCGAPTLYPHFIWKYSTQENWLNGTIKDKAILYPVMRDCYPGDAELRVNIEVYYKNPNSYLDYREQPSLITGPIILGVACSAILFWLIYNIIRRCKFVPLHYAFTVLFVLFAVLILIEYLYLQRVSKYDGSLVMSIAFDVIDVIYLASLFGTIIMVASGWCFIHTDFSFTDILVAYIAPALLFGLENGAHYSNSIWLAIVILVGEFAAIAFCVYVAIKRVGYAKKVIMAHMTVIEHSGIDPSTTPISKKFKVYTNVFNTVLISIFIYFLTVSIVVVVNGEYWIRDLVSAFLQITIYSVVGYNFRPVPDEYSSLFDRNDNDDDTQRMVVELDDIDDNIIYKKGVGKEWHPGDKLPKEPIIASKEPKKQPLLAGYTDEKKQNLI</sequence>
<gene>
    <name evidence="2" type="ORF">TVAG_259400</name>
</gene>
<accession>A2EBZ1</accession>
<feature type="transmembrane region" description="Helical" evidence="1">
    <location>
        <begin position="190"/>
        <end position="210"/>
    </location>
</feature>
<dbReference type="VEuPathDB" id="TrichDB:TVAGG3_0652330"/>
<evidence type="ECO:0008006" key="4">
    <source>
        <dbReference type="Google" id="ProtNLM"/>
    </source>
</evidence>
<evidence type="ECO:0000313" key="2">
    <source>
        <dbReference type="EMBL" id="EAY09859.1"/>
    </source>
</evidence>
<feature type="transmembrane region" description="Helical" evidence="1">
    <location>
        <begin position="329"/>
        <end position="350"/>
    </location>
</feature>
<feature type="transmembrane region" description="Helical" evidence="1">
    <location>
        <begin position="303"/>
        <end position="323"/>
    </location>
</feature>
<evidence type="ECO:0000256" key="1">
    <source>
        <dbReference type="SAM" id="Phobius"/>
    </source>
</evidence>
<dbReference type="OrthoDB" id="10661446at2759"/>
<dbReference type="VEuPathDB" id="TrichDB:TVAG_259400"/>
<feature type="transmembrane region" description="Helical" evidence="1">
    <location>
        <begin position="217"/>
        <end position="236"/>
    </location>
</feature>